<keyword evidence="7" id="KW-1133">Transmembrane helix</keyword>
<dbReference type="Gene3D" id="1.10.287.130">
    <property type="match status" value="1"/>
</dbReference>
<dbReference type="SUPFAM" id="SSF47384">
    <property type="entry name" value="Homodimeric domain of signal transducing histidine kinase"/>
    <property type="match status" value="1"/>
</dbReference>
<evidence type="ECO:0000256" key="6">
    <source>
        <dbReference type="ARBA" id="ARBA00023012"/>
    </source>
</evidence>
<dbReference type="InterPro" id="IPR036097">
    <property type="entry name" value="HisK_dim/P_sf"/>
</dbReference>
<evidence type="ECO:0000259" key="8">
    <source>
        <dbReference type="PROSITE" id="PS50109"/>
    </source>
</evidence>
<sequence length="636" mass="70599">MRHLLLFLLILGATFNGALAQPKRVLLLHSDHSPMVWADDITQGVIDVLTPRQRGIDLVVEFMDSKRVFRPDYLDQLAILYQNKYQTRHLDLIIAVDRAALDFLREHGDQVFAGVPVVFCGINEYDSERLKANFTGVVEGLFPLETLELALKLMPQTREVYVVHDFGLSGLGWAKAIKEKTNSLRGQVQFRYNPPLALEALEKEVAQLKPGTIVLFSVYSQGPAGQFILDFEAINRLSGVAKVPIYGMLDYNLGQGIAGGVMINGYTQGTEAAKLGLKIIEEGINPGQIPVVHSSANRPMFDFGVLQYFNLSDKLLPSNSLVINRPVSFFKDNKELLLVGLAIIALEATIILWLIWALRARAQAEKALETNQAQLEELVTLRTEALLKSNRDLELLNQEKSEFLGVAAHDLKSPLGGIRGFSELIYDEANNQGLTELATFSQYILDASGKMLGLIDNLLDVSKVETLLAPKLELLSANQIVREGVESFGPQALLKNLEIRLDLADENPLFFSNRHWLAEVLGNLVSNALKFSQSGKKVFISTRLEAGQWTRIAVRDQGPGLTKKDMEKLFEKFQRLSAQPTQGEASTGLGLYIVKKITEQMGGRVWCESEPGRGAEFILEFPSAKSEEPSLKADRA</sequence>
<organism evidence="9 10">
    <name type="scientific">Candidatus Lambdaproteobacteria bacterium RIFOXYD2_FULL_50_16</name>
    <dbReference type="NCBI Taxonomy" id="1817772"/>
    <lineage>
        <taxon>Bacteria</taxon>
        <taxon>Pseudomonadati</taxon>
        <taxon>Pseudomonadota</taxon>
        <taxon>Candidatus Lambdaproteobacteria</taxon>
    </lineage>
</organism>
<gene>
    <name evidence="9" type="ORF">A2527_12695</name>
</gene>
<keyword evidence="7" id="KW-0812">Transmembrane</keyword>
<dbReference type="GO" id="GO:0000155">
    <property type="term" value="F:phosphorelay sensor kinase activity"/>
    <property type="evidence" value="ECO:0007669"/>
    <property type="project" value="InterPro"/>
</dbReference>
<dbReference type="Pfam" id="PF00512">
    <property type="entry name" value="HisKA"/>
    <property type="match status" value="1"/>
</dbReference>
<feature type="transmembrane region" description="Helical" evidence="7">
    <location>
        <begin position="336"/>
        <end position="358"/>
    </location>
</feature>
<keyword evidence="5" id="KW-0418">Kinase</keyword>
<evidence type="ECO:0000256" key="5">
    <source>
        <dbReference type="ARBA" id="ARBA00022777"/>
    </source>
</evidence>
<dbReference type="Gene3D" id="3.40.50.2300">
    <property type="match status" value="2"/>
</dbReference>
<dbReference type="EMBL" id="MFNE01000029">
    <property type="protein sequence ID" value="OGG95025.1"/>
    <property type="molecule type" value="Genomic_DNA"/>
</dbReference>
<keyword evidence="7" id="KW-0472">Membrane</keyword>
<evidence type="ECO:0000256" key="2">
    <source>
        <dbReference type="ARBA" id="ARBA00012438"/>
    </source>
</evidence>
<evidence type="ECO:0000313" key="9">
    <source>
        <dbReference type="EMBL" id="OGG95025.1"/>
    </source>
</evidence>
<dbReference type="STRING" id="1817772.A2527_12695"/>
<name>A0A1F6GA85_9PROT</name>
<comment type="caution">
    <text evidence="9">The sequence shown here is derived from an EMBL/GenBank/DDBJ whole genome shotgun (WGS) entry which is preliminary data.</text>
</comment>
<feature type="domain" description="Histidine kinase" evidence="8">
    <location>
        <begin position="406"/>
        <end position="625"/>
    </location>
</feature>
<dbReference type="PANTHER" id="PTHR43711">
    <property type="entry name" value="TWO-COMPONENT HISTIDINE KINASE"/>
    <property type="match status" value="1"/>
</dbReference>
<proteinExistence type="predicted"/>
<protein>
    <recommendedName>
        <fullName evidence="2">histidine kinase</fullName>
        <ecNumber evidence="2">2.7.13.3</ecNumber>
    </recommendedName>
</protein>
<accession>A0A1F6GA85</accession>
<dbReference type="InterPro" id="IPR003594">
    <property type="entry name" value="HATPase_dom"/>
</dbReference>
<dbReference type="Pfam" id="PF02518">
    <property type="entry name" value="HATPase_c"/>
    <property type="match status" value="1"/>
</dbReference>
<dbReference type="PRINTS" id="PR00344">
    <property type="entry name" value="BCTRLSENSOR"/>
</dbReference>
<evidence type="ECO:0000256" key="3">
    <source>
        <dbReference type="ARBA" id="ARBA00022553"/>
    </source>
</evidence>
<evidence type="ECO:0000256" key="4">
    <source>
        <dbReference type="ARBA" id="ARBA00022679"/>
    </source>
</evidence>
<evidence type="ECO:0000256" key="7">
    <source>
        <dbReference type="SAM" id="Phobius"/>
    </source>
</evidence>
<reference evidence="9 10" key="1">
    <citation type="journal article" date="2016" name="Nat. Commun.">
        <title>Thousands of microbial genomes shed light on interconnected biogeochemical processes in an aquifer system.</title>
        <authorList>
            <person name="Anantharaman K."/>
            <person name="Brown C.T."/>
            <person name="Hug L.A."/>
            <person name="Sharon I."/>
            <person name="Castelle C.J."/>
            <person name="Probst A.J."/>
            <person name="Thomas B.C."/>
            <person name="Singh A."/>
            <person name="Wilkins M.J."/>
            <person name="Karaoz U."/>
            <person name="Brodie E.L."/>
            <person name="Williams K.H."/>
            <person name="Hubbard S.S."/>
            <person name="Banfield J.F."/>
        </authorList>
    </citation>
    <scope>NUCLEOTIDE SEQUENCE [LARGE SCALE GENOMIC DNA]</scope>
</reference>
<dbReference type="EC" id="2.7.13.3" evidence="2"/>
<dbReference type="CDD" id="cd00082">
    <property type="entry name" value="HisKA"/>
    <property type="match status" value="1"/>
</dbReference>
<dbReference type="Proteomes" id="UP000178449">
    <property type="component" value="Unassembled WGS sequence"/>
</dbReference>
<dbReference type="SMART" id="SM00387">
    <property type="entry name" value="HATPase_c"/>
    <property type="match status" value="1"/>
</dbReference>
<keyword evidence="6" id="KW-0902">Two-component regulatory system</keyword>
<dbReference type="PROSITE" id="PS50109">
    <property type="entry name" value="HIS_KIN"/>
    <property type="match status" value="1"/>
</dbReference>
<dbReference type="InterPro" id="IPR036890">
    <property type="entry name" value="HATPase_C_sf"/>
</dbReference>
<dbReference type="InterPro" id="IPR050736">
    <property type="entry name" value="Sensor_HK_Regulatory"/>
</dbReference>
<comment type="catalytic activity">
    <reaction evidence="1">
        <text>ATP + protein L-histidine = ADP + protein N-phospho-L-histidine.</text>
        <dbReference type="EC" id="2.7.13.3"/>
    </reaction>
</comment>
<dbReference type="SUPFAM" id="SSF55874">
    <property type="entry name" value="ATPase domain of HSP90 chaperone/DNA topoisomerase II/histidine kinase"/>
    <property type="match status" value="1"/>
</dbReference>
<dbReference type="InterPro" id="IPR005467">
    <property type="entry name" value="His_kinase_dom"/>
</dbReference>
<dbReference type="FunFam" id="3.30.565.10:FF:000006">
    <property type="entry name" value="Sensor histidine kinase WalK"/>
    <property type="match status" value="1"/>
</dbReference>
<evidence type="ECO:0000256" key="1">
    <source>
        <dbReference type="ARBA" id="ARBA00000085"/>
    </source>
</evidence>
<dbReference type="Gene3D" id="3.30.565.10">
    <property type="entry name" value="Histidine kinase-like ATPase, C-terminal domain"/>
    <property type="match status" value="1"/>
</dbReference>
<dbReference type="InterPro" id="IPR004358">
    <property type="entry name" value="Sig_transdc_His_kin-like_C"/>
</dbReference>
<keyword evidence="3" id="KW-0597">Phosphoprotein</keyword>
<dbReference type="InterPro" id="IPR003661">
    <property type="entry name" value="HisK_dim/P_dom"/>
</dbReference>
<dbReference type="SMART" id="SM00388">
    <property type="entry name" value="HisKA"/>
    <property type="match status" value="1"/>
</dbReference>
<dbReference type="AlphaFoldDB" id="A0A1F6GA85"/>
<dbReference type="PANTHER" id="PTHR43711:SF1">
    <property type="entry name" value="HISTIDINE KINASE 1"/>
    <property type="match status" value="1"/>
</dbReference>
<keyword evidence="4" id="KW-0808">Transferase</keyword>
<dbReference type="CDD" id="cd00075">
    <property type="entry name" value="HATPase"/>
    <property type="match status" value="1"/>
</dbReference>
<evidence type="ECO:0000313" key="10">
    <source>
        <dbReference type="Proteomes" id="UP000178449"/>
    </source>
</evidence>